<keyword evidence="1" id="KW-0812">Transmembrane</keyword>
<evidence type="ECO:0000313" key="3">
    <source>
        <dbReference type="Proteomes" id="UP001208689"/>
    </source>
</evidence>
<evidence type="ECO:0000256" key="1">
    <source>
        <dbReference type="SAM" id="Phobius"/>
    </source>
</evidence>
<sequence length="258" mass="30328">MKSQIDSSKKIRIILPIAKFFSQLGSYLVIFGGILWPMFLIFVPIFSLGYFTRISWYFIDPSLIGTNLFVSWLNAYLDCGLFTNQFIFFEFLIFGIGFGLFVFSILYFSIQKQKKVGLVRTGIYKYIRHPQNLGILLMIFPFALYVPPEFSILHYFGTSDWGIRIGDLASFILILFTTVVFSKLEEKILFRLFPEEYLAYYLSSGFFCPRLRSKSKISLFSIHSNNWGFILFFFSFYLCIIGLYIMFTLVPVQYFLYY</sequence>
<name>A0ABY6HN99_9ARCH</name>
<evidence type="ECO:0000313" key="2">
    <source>
        <dbReference type="EMBL" id="UYP44870.1"/>
    </source>
</evidence>
<dbReference type="Gene3D" id="1.20.120.1630">
    <property type="match status" value="1"/>
</dbReference>
<keyword evidence="3" id="KW-1185">Reference proteome</keyword>
<keyword evidence="1" id="KW-1133">Transmembrane helix</keyword>
<feature type="transmembrane region" description="Helical" evidence="1">
    <location>
        <begin position="161"/>
        <end position="181"/>
    </location>
</feature>
<reference evidence="2" key="1">
    <citation type="submission" date="2022-09" db="EMBL/GenBank/DDBJ databases">
        <title>Actin cytoskeleton and complex cell architecture in an #Asgard archaeon.</title>
        <authorList>
            <person name="Ponce Toledo R.I."/>
            <person name="Schleper C."/>
            <person name="Rodrigues Oliveira T."/>
            <person name="Wollweber F."/>
            <person name="Xu J."/>
            <person name="Rittmann S."/>
            <person name="Klingl A."/>
            <person name="Pilhofer M."/>
        </authorList>
    </citation>
    <scope>NUCLEOTIDE SEQUENCE</scope>
    <source>
        <strain evidence="2">B-35</strain>
    </source>
</reference>
<keyword evidence="1" id="KW-0472">Membrane</keyword>
<gene>
    <name evidence="2" type="ORF">NEF87_001155</name>
</gene>
<dbReference type="EMBL" id="CP104013">
    <property type="protein sequence ID" value="UYP44870.1"/>
    <property type="molecule type" value="Genomic_DNA"/>
</dbReference>
<evidence type="ECO:0008006" key="4">
    <source>
        <dbReference type="Google" id="ProtNLM"/>
    </source>
</evidence>
<proteinExistence type="predicted"/>
<accession>A0ABY6HN99</accession>
<feature type="transmembrane region" description="Helical" evidence="1">
    <location>
        <begin position="229"/>
        <end position="256"/>
    </location>
</feature>
<feature type="transmembrane region" description="Helical" evidence="1">
    <location>
        <begin position="133"/>
        <end position="155"/>
    </location>
</feature>
<protein>
    <recommendedName>
        <fullName evidence="4">DUF1295 domain-containing protein</fullName>
    </recommendedName>
</protein>
<organism evidence="2 3">
    <name type="scientific">Candidatus Lokiarchaeum ossiferum</name>
    <dbReference type="NCBI Taxonomy" id="2951803"/>
    <lineage>
        <taxon>Archaea</taxon>
        <taxon>Promethearchaeati</taxon>
        <taxon>Promethearchaeota</taxon>
        <taxon>Promethearchaeia</taxon>
        <taxon>Promethearchaeales</taxon>
        <taxon>Promethearchaeaceae</taxon>
        <taxon>Candidatus Lokiarchaeum</taxon>
    </lineage>
</organism>
<dbReference type="Proteomes" id="UP001208689">
    <property type="component" value="Chromosome"/>
</dbReference>
<feature type="transmembrane region" description="Helical" evidence="1">
    <location>
        <begin position="86"/>
        <end position="110"/>
    </location>
</feature>
<feature type="transmembrane region" description="Helical" evidence="1">
    <location>
        <begin position="20"/>
        <end position="46"/>
    </location>
</feature>